<comment type="caution">
    <text evidence="1">The sequence shown here is derived from an EMBL/GenBank/DDBJ whole genome shotgun (WGS) entry which is preliminary data.</text>
</comment>
<proteinExistence type="predicted"/>
<dbReference type="Proteomes" id="UP000675968">
    <property type="component" value="Unassembled WGS sequence"/>
</dbReference>
<gene>
    <name evidence="1" type="ORF">J4215_06595</name>
</gene>
<evidence type="ECO:0000313" key="1">
    <source>
        <dbReference type="EMBL" id="MBS3062222.1"/>
    </source>
</evidence>
<protein>
    <recommendedName>
        <fullName evidence="3">Thioredoxin domain-containing protein</fullName>
    </recommendedName>
</protein>
<sequence>MNSKIAGLMFFFLLVPAISVLSQVFESTASDPNDFEAFDGSLSASDVFVEVRNAGRFESERGLMSVFVKTTGFSNSDFDVRLEVNGKIASGVVTKGTVLNQGRLFETVPFDISENSPSVVLVVRITDRSSNQVVSNQQHTVIVAGAKESPNDFHAFLPPESPQDDPLKNLGDSWSRFVAGAAQTWDQWTVSLKPKPRFSEIKLLSIEGDPVTELDPSSFVSSDMYLDLRLDVKTANLDPDKDYFLSVTVNGTPLAKETQPGIVLNKGDILWFSPLFQAVQPKANKYSIEISLTAEENGQMQNVAFGIIEVPNAFVGPPLPEPDVLTVSPFVIEVNPDSGEVSDETLDFLFPTFDPFGKILDSPVYATATACPSPASQASAGVCTRISENVREKISDKTREIKNVFSSPQFKKILDVYRQSLKNGETAPQDVKIELVNPVENRRATGVIRLVPMNDSFVIAPSFPKLSIGIYSLKTGSPRLLSRNTVIDLGLNLGQAPPVYSVQPDDFPLVLGYSWSGLGNDWFKPGDFYPRIFVNPTTNKEPVFDGLLVQEPDVISKVVSQQGDFFFDLDPKSSRDSTLEYLSSFGNPEKLLERPAPLQDPRRFTLTGWAGKTNPFVISSGDIDMVVEIRSAMTNQTMALGSVRYRLPDPLQASPPVVLTDKSSEAVEPVEWKIPESWKEFFKKNKNAVVSYCSSAADVTAGRCVEISTELGTVTKDGQEYLLLGKDGLQRFLEKAKTLWTAQSGSEIKVQIGATRPDGSTVTLDSFLVSTVPDNLRESLARLGKKIADELNAMAVELPKPVDSAPPLTPVTIKVFFQDGCSDCDDLKRGLLALGLVEGKDFVVFDIGIDPDAKKEIAARLNKDPAEAILVPQSLVGDGLFTGGDQASAINQAFQAAKNSVSSSPLASE</sequence>
<dbReference type="AlphaFoldDB" id="A0A8T4L8K5"/>
<dbReference type="PROSITE" id="PS51354">
    <property type="entry name" value="GLUTAREDOXIN_2"/>
    <property type="match status" value="1"/>
</dbReference>
<evidence type="ECO:0000313" key="2">
    <source>
        <dbReference type="Proteomes" id="UP000675968"/>
    </source>
</evidence>
<accession>A0A8T4L8K5</accession>
<dbReference type="EMBL" id="JAGVWC010000015">
    <property type="protein sequence ID" value="MBS3062222.1"/>
    <property type="molecule type" value="Genomic_DNA"/>
</dbReference>
<organism evidence="1 2">
    <name type="scientific">Candidatus Iainarchaeum sp</name>
    <dbReference type="NCBI Taxonomy" id="3101447"/>
    <lineage>
        <taxon>Archaea</taxon>
        <taxon>Candidatus Iainarchaeota</taxon>
        <taxon>Candidatus Iainarchaeia</taxon>
        <taxon>Candidatus Iainarchaeales</taxon>
        <taxon>Candidatus Iainarchaeaceae</taxon>
        <taxon>Candidatus Iainarchaeum</taxon>
    </lineage>
</organism>
<reference evidence="1" key="2">
    <citation type="submission" date="2021-05" db="EMBL/GenBank/DDBJ databases">
        <title>Protein family content uncovers lineage relationships and bacterial pathway maintenance mechanisms in DPANN archaea.</title>
        <authorList>
            <person name="Castelle C.J."/>
            <person name="Meheust R."/>
            <person name="Jaffe A.L."/>
            <person name="Seitz K."/>
            <person name="Gong X."/>
            <person name="Baker B.J."/>
            <person name="Banfield J.F."/>
        </authorList>
    </citation>
    <scope>NUCLEOTIDE SEQUENCE</scope>
    <source>
        <strain evidence="1">RIFCSPLOWO2_01_FULL_AR10_48_17</strain>
    </source>
</reference>
<evidence type="ECO:0008006" key="3">
    <source>
        <dbReference type="Google" id="ProtNLM"/>
    </source>
</evidence>
<name>A0A8T4L8K5_9ARCH</name>
<reference evidence="1" key="1">
    <citation type="submission" date="2021-03" db="EMBL/GenBank/DDBJ databases">
        <authorList>
            <person name="Jaffe A."/>
        </authorList>
    </citation>
    <scope>NUCLEOTIDE SEQUENCE</scope>
    <source>
        <strain evidence="1">RIFCSPLOWO2_01_FULL_AR10_48_17</strain>
    </source>
</reference>